<dbReference type="GO" id="GO:1990716">
    <property type="term" value="C:axonemal central apparatus"/>
    <property type="evidence" value="ECO:0007669"/>
    <property type="project" value="TreeGrafter"/>
</dbReference>
<dbReference type="InterPro" id="IPR026173">
    <property type="entry name" value="SPAG17"/>
</dbReference>
<dbReference type="Proteomes" id="UP000717585">
    <property type="component" value="Unassembled WGS sequence"/>
</dbReference>
<proteinExistence type="predicted"/>
<comment type="caution">
    <text evidence="2">The sequence shown here is derived from an EMBL/GenBank/DDBJ whole genome shotgun (WGS) entry which is preliminary data.</text>
</comment>
<dbReference type="PANTHER" id="PTHR21963">
    <property type="entry name" value="PF6"/>
    <property type="match status" value="1"/>
</dbReference>
<gene>
    <name evidence="2" type="ORF">J8273_1156</name>
</gene>
<feature type="region of interest" description="Disordered" evidence="1">
    <location>
        <begin position="1207"/>
        <end position="1249"/>
    </location>
</feature>
<dbReference type="GO" id="GO:1904158">
    <property type="term" value="P:axonemal central apparatus assembly"/>
    <property type="evidence" value="ECO:0007669"/>
    <property type="project" value="TreeGrafter"/>
</dbReference>
<dbReference type="EMBL" id="JAHDYR010000003">
    <property type="protein sequence ID" value="KAG9397241.1"/>
    <property type="molecule type" value="Genomic_DNA"/>
</dbReference>
<feature type="region of interest" description="Disordered" evidence="1">
    <location>
        <begin position="73"/>
        <end position="119"/>
    </location>
</feature>
<name>A0A8J6E4Q5_9EUKA</name>
<dbReference type="PANTHER" id="PTHR21963:SF1">
    <property type="entry name" value="SPERM-ASSOCIATED ANTIGEN 17"/>
    <property type="match status" value="1"/>
</dbReference>
<feature type="compositionally biased region" description="Polar residues" evidence="1">
    <location>
        <begin position="1353"/>
        <end position="1363"/>
    </location>
</feature>
<feature type="region of interest" description="Disordered" evidence="1">
    <location>
        <begin position="1324"/>
        <end position="1343"/>
    </location>
</feature>
<feature type="compositionally biased region" description="Polar residues" evidence="1">
    <location>
        <begin position="74"/>
        <end position="86"/>
    </location>
</feature>
<feature type="compositionally biased region" description="Low complexity" evidence="1">
    <location>
        <begin position="1325"/>
        <end position="1336"/>
    </location>
</feature>
<protein>
    <submittedName>
        <fullName evidence="2">Uncharacterized protein</fullName>
    </submittedName>
</protein>
<evidence type="ECO:0000313" key="2">
    <source>
        <dbReference type="EMBL" id="KAG9397241.1"/>
    </source>
</evidence>
<feature type="region of interest" description="Disordered" evidence="1">
    <location>
        <begin position="162"/>
        <end position="205"/>
    </location>
</feature>
<evidence type="ECO:0000313" key="3">
    <source>
        <dbReference type="Proteomes" id="UP000717585"/>
    </source>
</evidence>
<feature type="region of interest" description="Disordered" evidence="1">
    <location>
        <begin position="691"/>
        <end position="723"/>
    </location>
</feature>
<sequence length="1964" mass="213307">MKRTILLLEGPEGPSNQIADLFRGGLKSGVEVLNYNELISRNFNDNLQSEYAKSGQLSIATQMRLILSALDSVGQPQPTASRQSKTSKARAPSRGQKRGQVCPVTVTPPPQVQSLSDDMPPDAPTFYFLQGFDVTEEWIKQGTAYGLALGGSVRLEVMAAPEETKEAKPAAKTKPQPKRPASKKDAKKPDPKPSPKEPAKEEGVVELPKTVPTVMTALRALCVQQNPGFLMLDVPCPETLTDKDALVVGKAVACALRDHMATRAMYDSWTSALKIIDVAEATDDLIDYRAVPEDDEPMVVYNNLMDLLPDEAATPVTCLEAMLRQVTGDQGEFRPGDRPEDEGKRFAAEAGQAMAAACVPFGMTEDIQEEVVREAMPRVAGLLDPKSRGAVSVTSGAFDRTIALRELLSFLTDRTRSEVMPSVKRLRPGDAGFEMVTRETKPEAEPSSEDSGVGLSTVMDIQTASQGPSMMMSDAEEDEGVSTVAGEGNDLQATRVVNIQHIILLLALHDSLKAKGRSLFMDTQESADRMRHLVAEYTFGLEYTQVHDLFWRMFMSETEIEAKGGMIDACFDPIGMRLVVIHDPAVPDTGKRAMGFYVEKEPEAAFATVPSLNEWACIHRKAIAQALDALFEKGPKASKPADMFAPDKIRVLVAKTVGSPLSKYVVRGDSPPSCFYRMGPVPINEAAEKYPDVPEAEEPEEEEDEDEATSASSVARELAADDPARLIPEDVTTLFPCCSKTTVSVANRTDGNHAQMTAASDGVTLTMHHTTEHGGSAVAKFADSTLVIGPDCSIQYASSGVVATVSLEDMTVKLTSKAGDVAILPDGSQHTLSPVEGTASLYEDGTVVQYGPTGATVTLPSGIQYMTSLPAPTTVDELVSLSAQAISREDVEIQELPAITVARTRDRLTDAVNITRRDMVGTVTVGTGVSVTQHADQTRITLSQVDEEAGQDVPGYTARGGYASVTVEHPLRNMTADFISDGEQRCRKMALTFKNRDTIIVRADIPIAKSRTARQHRSFTLIREDGTIVTATKNPAEPSAVIKVAPRGTTRAHKILIDQYNTVSDQQNDLEQKSRMFNTATITTPPRVAMSERKLARVMLGEELSGETDPYVAPILRLGIHHARLMRGPVGEPSLVYHLTDFYRNVAIVSMDGMYLNSEFLGPHVDKGQEAMQEEAQTPELLKNARNEDGKDAPHTPALPVPDVTVSGVTDGHGSVVGSTPPPSGTMDDDQTANPDEQSGYDMESGYSTESDNDFDFEDAPMRMHPMLPGISLPVGGDNFPGKPYLPPTVPATEYIEIAPHPGALYTRPRLFVVPLADIERFLPEPSESSTESSDSADSRSELDDAYSAEFGSSTAMPISTASPAAMPDSEPPVDPDELGFTAQESAAALVQEQPESAATDTVIGTEVASYVDYVWRLYALSQAQERHGLRVVVAPIGADQEPMPCRLGLLLPHDLDRTTAELLRQDGATSYSPYRESITAMIPLSMRLGPVVDVLRGQTVRRGTTRTGARPHVSREEEESVYSCITQHYPVFDDHLLILHEAMAGYSAWKEARDEQQQLMTIVDPRAEHTVSDEAMLRLLLAAPQESGPIEPEFEHAGDEEAPALFPDEDDLAASTMPMPDEYDRALESPPEPVGMEPEPSLGGTSYFHEQEGKSWRELGDRGFAEVVDHFDLEATRLGIPTRPRPRVQPVTADIQRQSSAVLIATEQQLPKEVEQPAQPVERLPAKVSIGATMREHEANVLIDAAQSGQSIAEPNVGKLVMEGNSTRMVRTVAANLLTKKDPNRIYHSLNPTPSKLSFGSIKVGKTYQIPLKITNTGIQTVRVRVTSPPPMTAPIAGQVWVDWTPGPIPAGLHKVMRIGVTTVDVGLTEPTQVTSAISVVTATEILAIPVTALIHPADTEPRLSRNVKTLTNDAKLQSTLQQHVHDLTATGPSIPSSTRNWREQVNEIDVEQVRPQEPTMFE</sequence>
<accession>A0A8J6E4Q5</accession>
<evidence type="ECO:0000256" key="1">
    <source>
        <dbReference type="SAM" id="MobiDB-lite"/>
    </source>
</evidence>
<keyword evidence="3" id="KW-1185">Reference proteome</keyword>
<reference evidence="2" key="1">
    <citation type="submission" date="2021-05" db="EMBL/GenBank/DDBJ databases">
        <title>A free-living protist that lacks canonical eukaryotic 1 DNA replication and segregation systems.</title>
        <authorList>
            <person name="Salas-Leiva D.E."/>
            <person name="Tromer E.C."/>
            <person name="Curtis B.A."/>
            <person name="Jerlstrom-Hultqvist J."/>
            <person name="Kolisko M."/>
            <person name="Yi Z."/>
            <person name="Salas-Leiva J.S."/>
            <person name="Gallot-Lavallee L."/>
            <person name="Kops G.J.P.L."/>
            <person name="Archibald J.M."/>
            <person name="Simpson A.G.B."/>
            <person name="Roger A.J."/>
        </authorList>
    </citation>
    <scope>NUCLEOTIDE SEQUENCE</scope>
    <source>
        <strain evidence="2">BICM</strain>
    </source>
</reference>
<organism evidence="2 3">
    <name type="scientific">Carpediemonas membranifera</name>
    <dbReference type="NCBI Taxonomy" id="201153"/>
    <lineage>
        <taxon>Eukaryota</taxon>
        <taxon>Metamonada</taxon>
        <taxon>Carpediemonas-like organisms</taxon>
        <taxon>Carpediemonas</taxon>
    </lineage>
</organism>
<feature type="compositionally biased region" description="Acidic residues" evidence="1">
    <location>
        <begin position="694"/>
        <end position="708"/>
    </location>
</feature>
<feature type="compositionally biased region" description="Basic and acidic residues" evidence="1">
    <location>
        <begin position="182"/>
        <end position="203"/>
    </location>
</feature>
<dbReference type="OrthoDB" id="10257153at2759"/>
<feature type="region of interest" description="Disordered" evidence="1">
    <location>
        <begin position="1353"/>
        <end position="1379"/>
    </location>
</feature>